<dbReference type="AlphaFoldDB" id="W4FYM4"/>
<protein>
    <submittedName>
        <fullName evidence="2">Uncharacterized protein</fullName>
    </submittedName>
</protein>
<dbReference type="RefSeq" id="XP_009838758.1">
    <property type="nucleotide sequence ID" value="XM_009840456.1"/>
</dbReference>
<evidence type="ECO:0000256" key="1">
    <source>
        <dbReference type="SAM" id="MobiDB-lite"/>
    </source>
</evidence>
<feature type="region of interest" description="Disordered" evidence="1">
    <location>
        <begin position="1"/>
        <end position="157"/>
    </location>
</feature>
<evidence type="ECO:0000313" key="2">
    <source>
        <dbReference type="EMBL" id="ETV71909.1"/>
    </source>
</evidence>
<organism evidence="2">
    <name type="scientific">Aphanomyces astaci</name>
    <name type="common">Crayfish plague agent</name>
    <dbReference type="NCBI Taxonomy" id="112090"/>
    <lineage>
        <taxon>Eukaryota</taxon>
        <taxon>Sar</taxon>
        <taxon>Stramenopiles</taxon>
        <taxon>Oomycota</taxon>
        <taxon>Saprolegniomycetes</taxon>
        <taxon>Saprolegniales</taxon>
        <taxon>Verrucalvaceae</taxon>
        <taxon>Aphanomyces</taxon>
    </lineage>
</organism>
<accession>W4FYM4</accession>
<reference evidence="2" key="1">
    <citation type="submission" date="2013-12" db="EMBL/GenBank/DDBJ databases">
        <title>The Genome Sequence of Aphanomyces astaci APO3.</title>
        <authorList>
            <consortium name="The Broad Institute Genomics Platform"/>
            <person name="Russ C."/>
            <person name="Tyler B."/>
            <person name="van West P."/>
            <person name="Dieguez-Uribeondo J."/>
            <person name="Young S.K."/>
            <person name="Zeng Q."/>
            <person name="Gargeya S."/>
            <person name="Fitzgerald M."/>
            <person name="Abouelleil A."/>
            <person name="Alvarado L."/>
            <person name="Chapman S.B."/>
            <person name="Gainer-Dewar J."/>
            <person name="Goldberg J."/>
            <person name="Griggs A."/>
            <person name="Gujja S."/>
            <person name="Hansen M."/>
            <person name="Howarth C."/>
            <person name="Imamovic A."/>
            <person name="Ireland A."/>
            <person name="Larimer J."/>
            <person name="McCowan C."/>
            <person name="Murphy C."/>
            <person name="Pearson M."/>
            <person name="Poon T.W."/>
            <person name="Priest M."/>
            <person name="Roberts A."/>
            <person name="Saif S."/>
            <person name="Shea T."/>
            <person name="Sykes S."/>
            <person name="Wortman J."/>
            <person name="Nusbaum C."/>
            <person name="Birren B."/>
        </authorList>
    </citation>
    <scope>NUCLEOTIDE SEQUENCE [LARGE SCALE GENOMIC DNA]</scope>
    <source>
        <strain evidence="2">APO3</strain>
    </source>
</reference>
<name>W4FYM4_APHAT</name>
<sequence length="157" mass="15716">MTFDLQAFFPVNPSARNNPINRDAPAPTPANTLPGSISPTPPAANPIPGSNAQSPPALRQVPQAPLGGATDQSNQLSNQVDMQNNFGGMPPPNQIGGQNVGMGGDNSMLGGGQSGVGMGNGDQGTGNGLSSPVITGYGGNSEGDHNAVTTALQTQRT</sequence>
<feature type="compositionally biased region" description="Polar residues" evidence="1">
    <location>
        <begin position="29"/>
        <end position="38"/>
    </location>
</feature>
<dbReference type="VEuPathDB" id="FungiDB:H257_13039"/>
<proteinExistence type="predicted"/>
<feature type="compositionally biased region" description="Gly residues" evidence="1">
    <location>
        <begin position="98"/>
        <end position="127"/>
    </location>
</feature>
<dbReference type="EMBL" id="KI913157">
    <property type="protein sequence ID" value="ETV71909.1"/>
    <property type="molecule type" value="Genomic_DNA"/>
</dbReference>
<dbReference type="GeneID" id="20815035"/>
<gene>
    <name evidence="2" type="ORF">H257_13039</name>
</gene>
<feature type="compositionally biased region" description="Polar residues" evidence="1">
    <location>
        <begin position="70"/>
        <end position="86"/>
    </location>
</feature>
<feature type="compositionally biased region" description="Polar residues" evidence="1">
    <location>
        <begin position="147"/>
        <end position="157"/>
    </location>
</feature>